<dbReference type="EMBL" id="BAABCW010000011">
    <property type="protein sequence ID" value="GAA3511998.1"/>
    <property type="molecule type" value="Genomic_DNA"/>
</dbReference>
<evidence type="ECO:0000313" key="3">
    <source>
        <dbReference type="Proteomes" id="UP001500459"/>
    </source>
</evidence>
<accession>A0ABP6UPS2</accession>
<protein>
    <submittedName>
        <fullName evidence="2">Uncharacterized protein</fullName>
    </submittedName>
</protein>
<feature type="transmembrane region" description="Helical" evidence="1">
    <location>
        <begin position="127"/>
        <end position="154"/>
    </location>
</feature>
<feature type="transmembrane region" description="Helical" evidence="1">
    <location>
        <begin position="206"/>
        <end position="225"/>
    </location>
</feature>
<feature type="transmembrane region" description="Helical" evidence="1">
    <location>
        <begin position="6"/>
        <end position="23"/>
    </location>
</feature>
<feature type="transmembrane region" description="Helical" evidence="1">
    <location>
        <begin position="75"/>
        <end position="92"/>
    </location>
</feature>
<organism evidence="2 3">
    <name type="scientific">Aquimarina addita</name>
    <dbReference type="NCBI Taxonomy" id="870485"/>
    <lineage>
        <taxon>Bacteria</taxon>
        <taxon>Pseudomonadati</taxon>
        <taxon>Bacteroidota</taxon>
        <taxon>Flavobacteriia</taxon>
        <taxon>Flavobacteriales</taxon>
        <taxon>Flavobacteriaceae</taxon>
        <taxon>Aquimarina</taxon>
    </lineage>
</organism>
<sequence>MFFQIVINIFEIIALVSGTMYVMKFKDEVLSRYFVYFLLFTVFVEIVFGWMPTAIYYLDSLKGLEHYFLLNNNNWIYNIYDTISFVFFLFLFTSLFNSKKVRKIGFLFTILFLMFSIFNLVTSSEFFNAIVSLNFIVGSLLLLLYVIYFFFQMLFGDQILDFYKTLPFYIGIGVVIYHLSSTPIFIYSKYFSETKSPDFTKVYEIIITTANIFVYTCYTLGFILCSRKNKSY</sequence>
<feature type="transmembrane region" description="Helical" evidence="1">
    <location>
        <begin position="35"/>
        <end position="55"/>
    </location>
</feature>
<reference evidence="3" key="1">
    <citation type="journal article" date="2019" name="Int. J. Syst. Evol. Microbiol.">
        <title>The Global Catalogue of Microorganisms (GCM) 10K type strain sequencing project: providing services to taxonomists for standard genome sequencing and annotation.</title>
        <authorList>
            <consortium name="The Broad Institute Genomics Platform"/>
            <consortium name="The Broad Institute Genome Sequencing Center for Infectious Disease"/>
            <person name="Wu L."/>
            <person name="Ma J."/>
        </authorList>
    </citation>
    <scope>NUCLEOTIDE SEQUENCE [LARGE SCALE GENOMIC DNA]</scope>
    <source>
        <strain evidence="3">JCM 17106</strain>
    </source>
</reference>
<comment type="caution">
    <text evidence="2">The sequence shown here is derived from an EMBL/GenBank/DDBJ whole genome shotgun (WGS) entry which is preliminary data.</text>
</comment>
<keyword evidence="1" id="KW-1133">Transmembrane helix</keyword>
<keyword evidence="1" id="KW-0812">Transmembrane</keyword>
<dbReference type="Proteomes" id="UP001500459">
    <property type="component" value="Unassembled WGS sequence"/>
</dbReference>
<feature type="transmembrane region" description="Helical" evidence="1">
    <location>
        <begin position="166"/>
        <end position="186"/>
    </location>
</feature>
<feature type="transmembrane region" description="Helical" evidence="1">
    <location>
        <begin position="104"/>
        <end position="121"/>
    </location>
</feature>
<keyword evidence="3" id="KW-1185">Reference proteome</keyword>
<keyword evidence="1" id="KW-0472">Membrane</keyword>
<evidence type="ECO:0000313" key="2">
    <source>
        <dbReference type="EMBL" id="GAA3511998.1"/>
    </source>
</evidence>
<name>A0ABP6UPS2_9FLAO</name>
<proteinExistence type="predicted"/>
<evidence type="ECO:0000256" key="1">
    <source>
        <dbReference type="SAM" id="Phobius"/>
    </source>
</evidence>
<gene>
    <name evidence="2" type="ORF">GCM10022393_27150</name>
</gene>